<name>A0A375D7T4_9BURK</name>
<protein>
    <submittedName>
        <fullName evidence="1">Uncharacterized protein</fullName>
    </submittedName>
</protein>
<organism evidence="1 2">
    <name type="scientific">Cupriavidus taiwanensis</name>
    <dbReference type="NCBI Taxonomy" id="164546"/>
    <lineage>
        <taxon>Bacteria</taxon>
        <taxon>Pseudomonadati</taxon>
        <taxon>Pseudomonadota</taxon>
        <taxon>Betaproteobacteria</taxon>
        <taxon>Burkholderiales</taxon>
        <taxon>Burkholderiaceae</taxon>
        <taxon>Cupriavidus</taxon>
    </lineage>
</organism>
<keyword evidence="1" id="KW-0614">Plasmid</keyword>
<sequence>MKPLPWISEKCANRSLPPASGVMKPKPFESLNHLTVPVSMLDSSISFSHRQKRRQGMTIKEDTRRKSGAVWASTWTSRLLLERSCTDPCTRQPLPCQSTSPDRW</sequence>
<evidence type="ECO:0000313" key="1">
    <source>
        <dbReference type="EMBL" id="SPD67330.1"/>
    </source>
</evidence>
<dbReference type="EMBL" id="LT984814">
    <property type="protein sequence ID" value="SPD67330.1"/>
    <property type="molecule type" value="Genomic_DNA"/>
</dbReference>
<accession>A0A375D7T4</accession>
<dbReference type="Proteomes" id="UP000254259">
    <property type="component" value="Plasmid CBM2636_mp"/>
</dbReference>
<reference evidence="1 2" key="1">
    <citation type="submission" date="2018-01" db="EMBL/GenBank/DDBJ databases">
        <authorList>
            <person name="Clerissi C."/>
        </authorList>
    </citation>
    <scope>NUCLEOTIDE SEQUENCE [LARGE SCALE GENOMIC DNA]</scope>
    <source>
        <strain evidence="1">Cupriavidus taiwanensis SWF 66322</strain>
        <plasmid evidence="2">cbm2636_mp</plasmid>
    </source>
</reference>
<gene>
    <name evidence="1" type="ORF">CBM2636_MP20180</name>
</gene>
<proteinExistence type="predicted"/>
<evidence type="ECO:0000313" key="2">
    <source>
        <dbReference type="Proteomes" id="UP000254259"/>
    </source>
</evidence>
<geneLocation type="plasmid" evidence="2">
    <name>cbm2636_mp</name>
</geneLocation>
<dbReference type="AlphaFoldDB" id="A0A375D7T4"/>